<keyword evidence="1" id="KW-0472">Membrane</keyword>
<reference evidence="3" key="1">
    <citation type="submission" date="2016-10" db="EMBL/GenBank/DDBJ databases">
        <authorList>
            <person name="Varghese N."/>
        </authorList>
    </citation>
    <scope>NUCLEOTIDE SEQUENCE [LARGE SCALE GENOMIC DNA]</scope>
    <source>
        <strain evidence="3">Nsp8</strain>
    </source>
</reference>
<name>A0A1I4YIB1_9PROT</name>
<accession>A0A1I4YIB1</accession>
<evidence type="ECO:0000256" key="1">
    <source>
        <dbReference type="SAM" id="Phobius"/>
    </source>
</evidence>
<dbReference type="EMBL" id="FOVJ01000001">
    <property type="protein sequence ID" value="SFN37573.1"/>
    <property type="molecule type" value="Genomic_DNA"/>
</dbReference>
<protein>
    <recommendedName>
        <fullName evidence="4">Bacteriophage Rz lysis protein</fullName>
    </recommendedName>
</protein>
<dbReference type="OrthoDB" id="8565672at2"/>
<keyword evidence="1" id="KW-0812">Transmembrane</keyword>
<gene>
    <name evidence="2" type="ORF">SAMN05216386_0707</name>
</gene>
<sequence length="128" mass="13840">MISSPAITAIVIVIFAALGFSGGFVVSNWRAASEIQRLSSSNAVLSAANDKCAVDIRSVRDAVNAVRETSIQREKDAATAMRSAAKVAAKHTRRARKTSVLPPVAPQYQCEVVAQEQIEYVKTRHQND</sequence>
<evidence type="ECO:0000313" key="3">
    <source>
        <dbReference type="Proteomes" id="UP000183107"/>
    </source>
</evidence>
<feature type="transmembrane region" description="Helical" evidence="1">
    <location>
        <begin position="6"/>
        <end position="29"/>
    </location>
</feature>
<dbReference type="RefSeq" id="WP_074794678.1">
    <property type="nucleotide sequence ID" value="NZ_FOVJ01000001.1"/>
</dbReference>
<dbReference type="Proteomes" id="UP000183107">
    <property type="component" value="Unassembled WGS sequence"/>
</dbReference>
<evidence type="ECO:0008006" key="4">
    <source>
        <dbReference type="Google" id="ProtNLM"/>
    </source>
</evidence>
<organism evidence="2 3">
    <name type="scientific">Nitrosospira briensis</name>
    <dbReference type="NCBI Taxonomy" id="35799"/>
    <lineage>
        <taxon>Bacteria</taxon>
        <taxon>Pseudomonadati</taxon>
        <taxon>Pseudomonadota</taxon>
        <taxon>Betaproteobacteria</taxon>
        <taxon>Nitrosomonadales</taxon>
        <taxon>Nitrosomonadaceae</taxon>
        <taxon>Nitrosospira</taxon>
    </lineage>
</organism>
<proteinExistence type="predicted"/>
<keyword evidence="3" id="KW-1185">Reference proteome</keyword>
<keyword evidence="1" id="KW-1133">Transmembrane helix</keyword>
<evidence type="ECO:0000313" key="2">
    <source>
        <dbReference type="EMBL" id="SFN37573.1"/>
    </source>
</evidence>
<dbReference type="AlphaFoldDB" id="A0A1I4YIB1"/>